<reference evidence="1 2" key="1">
    <citation type="submission" date="2016-11" db="EMBL/GenBank/DDBJ databases">
        <title>Complete genome sequence of the aerobically denitrifying bacterium Chelatococcus daeguensis TAD1.</title>
        <authorList>
            <person name="Yang Y."/>
            <person name="Huang S."/>
            <person name="Lin E."/>
        </authorList>
    </citation>
    <scope>NUCLEOTIDE SEQUENCE [LARGE SCALE GENOMIC DNA]</scope>
    <source>
        <strain evidence="1 2">TAD1</strain>
    </source>
</reference>
<dbReference type="PANTHER" id="PTHR39327">
    <property type="match status" value="1"/>
</dbReference>
<dbReference type="Pfam" id="PF06035">
    <property type="entry name" value="Peptidase_C93"/>
    <property type="match status" value="1"/>
</dbReference>
<accession>A0AAC9JVD2</accession>
<dbReference type="KEGG" id="cdq:BOQ54_11680"/>
<sequence length="222" mass="24458">MSMDFAALRCLPTNWEATMKNPIVALVLILAGAVAADGALAYGQRPEPTPAAAEHGLARPPVGWLQFCSMHPADCAVDRQEEAQIDLDARRWRLLTAINRKVNGAIVPQTDEEQWGVVESWNYPDSGRGDCEDYALLKRRLLAEAGLPRRALRLAVVIDENGEGHAVLMVRTDRGDLILDNKRDAVLPWLATGYVFVKRESQDFAGWTSLGHQGSEMTASPR</sequence>
<dbReference type="Gene3D" id="3.10.620.30">
    <property type="match status" value="1"/>
</dbReference>
<dbReference type="InterPro" id="IPR010319">
    <property type="entry name" value="Transglutaminase-like_Cys_pept"/>
</dbReference>
<evidence type="ECO:0000313" key="1">
    <source>
        <dbReference type="EMBL" id="APF37907.1"/>
    </source>
</evidence>
<dbReference type="AlphaFoldDB" id="A0AAC9JVD2"/>
<protein>
    <recommendedName>
        <fullName evidence="3">Transglutaminase</fullName>
    </recommendedName>
</protein>
<dbReference type="EMBL" id="CP018095">
    <property type="protein sequence ID" value="APF37907.1"/>
    <property type="molecule type" value="Genomic_DNA"/>
</dbReference>
<dbReference type="PANTHER" id="PTHR39327:SF1">
    <property type="entry name" value="BLR5470 PROTEIN"/>
    <property type="match status" value="1"/>
</dbReference>
<dbReference type="Proteomes" id="UP000182703">
    <property type="component" value="Chromosome"/>
</dbReference>
<evidence type="ECO:0000313" key="2">
    <source>
        <dbReference type="Proteomes" id="UP000182703"/>
    </source>
</evidence>
<proteinExistence type="predicted"/>
<name>A0AAC9JVD2_9HYPH</name>
<gene>
    <name evidence="1" type="ORF">BOQ54_11680</name>
</gene>
<evidence type="ECO:0008006" key="3">
    <source>
        <dbReference type="Google" id="ProtNLM"/>
    </source>
</evidence>
<organism evidence="1 2">
    <name type="scientific">Chelatococcus daeguensis</name>
    <dbReference type="NCBI Taxonomy" id="444444"/>
    <lineage>
        <taxon>Bacteria</taxon>
        <taxon>Pseudomonadati</taxon>
        <taxon>Pseudomonadota</taxon>
        <taxon>Alphaproteobacteria</taxon>
        <taxon>Hyphomicrobiales</taxon>
        <taxon>Chelatococcaceae</taxon>
        <taxon>Chelatococcus</taxon>
    </lineage>
</organism>
<keyword evidence="2" id="KW-1185">Reference proteome</keyword>